<dbReference type="SUPFAM" id="SSF52218">
    <property type="entry name" value="Flavoproteins"/>
    <property type="match status" value="1"/>
</dbReference>
<dbReference type="Proteomes" id="UP001235712">
    <property type="component" value="Unassembled WGS sequence"/>
</dbReference>
<organism evidence="2 3">
    <name type="scientific">Kineosporia succinea</name>
    <dbReference type="NCBI Taxonomy" id="84632"/>
    <lineage>
        <taxon>Bacteria</taxon>
        <taxon>Bacillati</taxon>
        <taxon>Actinomycetota</taxon>
        <taxon>Actinomycetes</taxon>
        <taxon>Kineosporiales</taxon>
        <taxon>Kineosporiaceae</taxon>
        <taxon>Kineosporia</taxon>
    </lineage>
</organism>
<evidence type="ECO:0000313" key="2">
    <source>
        <dbReference type="EMBL" id="MDP9831022.1"/>
    </source>
</evidence>
<feature type="domain" description="Flavodoxin-like" evidence="1">
    <location>
        <begin position="3"/>
        <end position="159"/>
    </location>
</feature>
<reference evidence="2 3" key="1">
    <citation type="submission" date="2023-07" db="EMBL/GenBank/DDBJ databases">
        <title>Sequencing the genomes of 1000 actinobacteria strains.</title>
        <authorList>
            <person name="Klenk H.-P."/>
        </authorList>
    </citation>
    <scope>NUCLEOTIDE SEQUENCE [LARGE SCALE GENOMIC DNA]</scope>
    <source>
        <strain evidence="2 3">DSM 44388</strain>
    </source>
</reference>
<evidence type="ECO:0000259" key="1">
    <source>
        <dbReference type="PROSITE" id="PS50902"/>
    </source>
</evidence>
<accession>A0ABT9PE83</accession>
<dbReference type="Gene3D" id="3.40.50.360">
    <property type="match status" value="1"/>
</dbReference>
<gene>
    <name evidence="2" type="ORF">J2S57_006771</name>
</gene>
<sequence>MNVLIVIETCFGNTQRFAEAIASGLVRRGAAVTVVKAADVRPDALNEVDLLIVGAPTHNRGLPGPASRRMAQTQGAGATGPGVAEWLDVMPEYHGRAAAFDSVSGTGFINGSAAKKIVKRLQRNLVEVADSESFVVGAAEGPPLDGELERAEKFGTSLA</sequence>
<keyword evidence="3" id="KW-1185">Reference proteome</keyword>
<dbReference type="PROSITE" id="PS50902">
    <property type="entry name" value="FLAVODOXIN_LIKE"/>
    <property type="match status" value="1"/>
</dbReference>
<proteinExistence type="predicted"/>
<name>A0ABT9PE83_9ACTN</name>
<protein>
    <submittedName>
        <fullName evidence="2">Flavorubredoxin</fullName>
    </submittedName>
</protein>
<dbReference type="InterPro" id="IPR029039">
    <property type="entry name" value="Flavoprotein-like_sf"/>
</dbReference>
<dbReference type="EMBL" id="JAUSQZ010000001">
    <property type="protein sequence ID" value="MDP9831022.1"/>
    <property type="molecule type" value="Genomic_DNA"/>
</dbReference>
<dbReference type="InterPro" id="IPR008254">
    <property type="entry name" value="Flavodoxin/NO_synth"/>
</dbReference>
<dbReference type="Pfam" id="PF00258">
    <property type="entry name" value="Flavodoxin_1"/>
    <property type="match status" value="1"/>
</dbReference>
<evidence type="ECO:0000313" key="3">
    <source>
        <dbReference type="Proteomes" id="UP001235712"/>
    </source>
</evidence>
<comment type="caution">
    <text evidence="2">The sequence shown here is derived from an EMBL/GenBank/DDBJ whole genome shotgun (WGS) entry which is preliminary data.</text>
</comment>
<dbReference type="RefSeq" id="WP_307250395.1">
    <property type="nucleotide sequence ID" value="NZ_JAUSQZ010000001.1"/>
</dbReference>